<evidence type="ECO:0000313" key="3">
    <source>
        <dbReference type="Proteomes" id="UP001597101"/>
    </source>
</evidence>
<gene>
    <name evidence="2" type="ORF">ACFQ14_00070</name>
</gene>
<feature type="chain" id="PRO_5045850862" evidence="1">
    <location>
        <begin position="28"/>
        <end position="140"/>
    </location>
</feature>
<keyword evidence="3" id="KW-1185">Reference proteome</keyword>
<sequence length="140" mass="15239">MKKLALLAAGAAALIAPSALSTAPASATPRCDMAFYDHNGSEMAVHVCDGQMVIEYENPRRGLSVKPGTILFKGELYQMTGGSKINGRARVFRRGCKPTTYEVNGWMENGTITMAGRAPVRGANCKVRRYRNDKLLFRGL</sequence>
<evidence type="ECO:0000313" key="2">
    <source>
        <dbReference type="EMBL" id="MFD0914795.1"/>
    </source>
</evidence>
<comment type="caution">
    <text evidence="2">The sequence shown here is derived from an EMBL/GenBank/DDBJ whole genome shotgun (WGS) entry which is preliminary data.</text>
</comment>
<keyword evidence="1" id="KW-0732">Signal</keyword>
<dbReference type="Proteomes" id="UP001597101">
    <property type="component" value="Unassembled WGS sequence"/>
</dbReference>
<reference evidence="3" key="1">
    <citation type="journal article" date="2019" name="Int. J. Syst. Evol. Microbiol.">
        <title>The Global Catalogue of Microorganisms (GCM) 10K type strain sequencing project: providing services to taxonomists for standard genome sequencing and annotation.</title>
        <authorList>
            <consortium name="The Broad Institute Genomics Platform"/>
            <consortium name="The Broad Institute Genome Sequencing Center for Infectious Disease"/>
            <person name="Wu L."/>
            <person name="Ma J."/>
        </authorList>
    </citation>
    <scope>NUCLEOTIDE SEQUENCE [LARGE SCALE GENOMIC DNA]</scope>
    <source>
        <strain evidence="3">CCUG 60023</strain>
    </source>
</reference>
<feature type="signal peptide" evidence="1">
    <location>
        <begin position="1"/>
        <end position="27"/>
    </location>
</feature>
<evidence type="ECO:0000256" key="1">
    <source>
        <dbReference type="SAM" id="SignalP"/>
    </source>
</evidence>
<dbReference type="EMBL" id="JBHTJV010000002">
    <property type="protein sequence ID" value="MFD0914795.1"/>
    <property type="molecule type" value="Genomic_DNA"/>
</dbReference>
<dbReference type="RefSeq" id="WP_377210657.1">
    <property type="nucleotide sequence ID" value="NZ_JBHTJV010000002.1"/>
</dbReference>
<accession>A0ABW3FCV7</accession>
<name>A0ABW3FCV7_9HYPH</name>
<proteinExistence type="predicted"/>
<protein>
    <submittedName>
        <fullName evidence="2">Uncharacterized protein</fullName>
    </submittedName>
</protein>
<organism evidence="2 3">
    <name type="scientific">Pseudahrensia aquimaris</name>
    <dbReference type="NCBI Taxonomy" id="744461"/>
    <lineage>
        <taxon>Bacteria</taxon>
        <taxon>Pseudomonadati</taxon>
        <taxon>Pseudomonadota</taxon>
        <taxon>Alphaproteobacteria</taxon>
        <taxon>Hyphomicrobiales</taxon>
        <taxon>Ahrensiaceae</taxon>
        <taxon>Pseudahrensia</taxon>
    </lineage>
</organism>